<protein>
    <submittedName>
        <fullName evidence="7">Putative RNA polymerase sigma factor FecI</fullName>
    </submittedName>
</protein>
<dbReference type="InterPro" id="IPR014284">
    <property type="entry name" value="RNA_pol_sigma-70_dom"/>
</dbReference>
<keyword evidence="4" id="KW-0804">Transcription</keyword>
<dbReference type="InterPro" id="IPR013324">
    <property type="entry name" value="RNA_pol_sigma_r3/r4-like"/>
</dbReference>
<dbReference type="PANTHER" id="PTHR43133:SF63">
    <property type="entry name" value="RNA POLYMERASE SIGMA FACTOR FECI-RELATED"/>
    <property type="match status" value="1"/>
</dbReference>
<dbReference type="GO" id="GO:0006352">
    <property type="term" value="P:DNA-templated transcription initiation"/>
    <property type="evidence" value="ECO:0007669"/>
    <property type="project" value="InterPro"/>
</dbReference>
<keyword evidence="8" id="KW-1185">Reference proteome</keyword>
<evidence type="ECO:0000256" key="4">
    <source>
        <dbReference type="ARBA" id="ARBA00023163"/>
    </source>
</evidence>
<dbReference type="Pfam" id="PF04542">
    <property type="entry name" value="Sigma70_r2"/>
    <property type="match status" value="1"/>
</dbReference>
<dbReference type="Gene3D" id="1.10.10.10">
    <property type="entry name" value="Winged helix-like DNA-binding domain superfamily/Winged helix DNA-binding domain"/>
    <property type="match status" value="1"/>
</dbReference>
<dbReference type="Pfam" id="PF08281">
    <property type="entry name" value="Sigma70_r4_2"/>
    <property type="match status" value="1"/>
</dbReference>
<feature type="domain" description="RNA polymerase sigma factor 70 region 4 type 2" evidence="6">
    <location>
        <begin position="114"/>
        <end position="166"/>
    </location>
</feature>
<name>A0A383RRC6_9PSED</name>
<evidence type="ECO:0000313" key="8">
    <source>
        <dbReference type="Proteomes" id="UP000263595"/>
    </source>
</evidence>
<dbReference type="SUPFAM" id="SSF88659">
    <property type="entry name" value="Sigma3 and sigma4 domains of RNA polymerase sigma factors"/>
    <property type="match status" value="1"/>
</dbReference>
<dbReference type="Gene3D" id="1.10.1740.10">
    <property type="match status" value="1"/>
</dbReference>
<dbReference type="OrthoDB" id="9797134at2"/>
<dbReference type="NCBIfam" id="TIGR02937">
    <property type="entry name" value="sigma70-ECF"/>
    <property type="match status" value="1"/>
</dbReference>
<reference evidence="8" key="1">
    <citation type="submission" date="2018-08" db="EMBL/GenBank/DDBJ databases">
        <authorList>
            <person name="Blom J."/>
        </authorList>
    </citation>
    <scope>NUCLEOTIDE SEQUENCE [LARGE SCALE GENOMIC DNA]</scope>
    <source>
        <strain evidence="8">CCOS 865</strain>
    </source>
</reference>
<comment type="similarity">
    <text evidence="1">Belongs to the sigma-70 factor family. ECF subfamily.</text>
</comment>
<dbReference type="InterPro" id="IPR007627">
    <property type="entry name" value="RNA_pol_sigma70_r2"/>
</dbReference>
<gene>
    <name evidence="7" type="primary">fecI9</name>
    <name evidence="7" type="ORF">CCOS865_01251</name>
</gene>
<keyword evidence="2" id="KW-0805">Transcription regulation</keyword>
<evidence type="ECO:0000259" key="5">
    <source>
        <dbReference type="Pfam" id="PF04542"/>
    </source>
</evidence>
<dbReference type="GO" id="GO:0003677">
    <property type="term" value="F:DNA binding"/>
    <property type="evidence" value="ECO:0007669"/>
    <property type="project" value="InterPro"/>
</dbReference>
<evidence type="ECO:0000256" key="3">
    <source>
        <dbReference type="ARBA" id="ARBA00023082"/>
    </source>
</evidence>
<evidence type="ECO:0000313" key="7">
    <source>
        <dbReference type="EMBL" id="SYX89011.1"/>
    </source>
</evidence>
<organism evidence="7 8">
    <name type="scientific">Pseudomonas reidholzensis</name>
    <dbReference type="NCBI Taxonomy" id="1785162"/>
    <lineage>
        <taxon>Bacteria</taxon>
        <taxon>Pseudomonadati</taxon>
        <taxon>Pseudomonadota</taxon>
        <taxon>Gammaproteobacteria</taxon>
        <taxon>Pseudomonadales</taxon>
        <taxon>Pseudomonadaceae</taxon>
        <taxon>Pseudomonas</taxon>
    </lineage>
</organism>
<proteinExistence type="inferred from homology"/>
<accession>A0A383RRC6</accession>
<dbReference type="Proteomes" id="UP000263595">
    <property type="component" value="Unassembled WGS sequence"/>
</dbReference>
<evidence type="ECO:0000259" key="6">
    <source>
        <dbReference type="Pfam" id="PF08281"/>
    </source>
</evidence>
<sequence>MNAPPSAPVPGSTLEDLYRANHGWMQRWLQRKLGNASDAAELAQDVFVSLLSTPRVFNDAEHARAYLGRMSRSACVDFWRRRRIEQAYLEVLAAQPEHQVPSLEHQAIILETLGQLQAMLERMPKRVAEAFCLAQLQGMKQREIAEQLGVSERSVNKYLAQAMYQCLLLEVELDVSLT</sequence>
<dbReference type="InterPro" id="IPR013249">
    <property type="entry name" value="RNA_pol_sigma70_r4_t2"/>
</dbReference>
<dbReference type="RefSeq" id="WP_119138989.1">
    <property type="nucleotide sequence ID" value="NZ_CBCSFL010000009.1"/>
</dbReference>
<dbReference type="GO" id="GO:0016987">
    <property type="term" value="F:sigma factor activity"/>
    <property type="evidence" value="ECO:0007669"/>
    <property type="project" value="UniProtKB-KW"/>
</dbReference>
<evidence type="ECO:0000256" key="1">
    <source>
        <dbReference type="ARBA" id="ARBA00010641"/>
    </source>
</evidence>
<dbReference type="SUPFAM" id="SSF88946">
    <property type="entry name" value="Sigma2 domain of RNA polymerase sigma factors"/>
    <property type="match status" value="1"/>
</dbReference>
<dbReference type="PANTHER" id="PTHR43133">
    <property type="entry name" value="RNA POLYMERASE ECF-TYPE SIGMA FACTO"/>
    <property type="match status" value="1"/>
</dbReference>
<dbReference type="InterPro" id="IPR013325">
    <property type="entry name" value="RNA_pol_sigma_r2"/>
</dbReference>
<evidence type="ECO:0000256" key="2">
    <source>
        <dbReference type="ARBA" id="ARBA00023015"/>
    </source>
</evidence>
<keyword evidence="3" id="KW-0731">Sigma factor</keyword>
<dbReference type="EMBL" id="UNOZ01000007">
    <property type="protein sequence ID" value="SYX89011.1"/>
    <property type="molecule type" value="Genomic_DNA"/>
</dbReference>
<feature type="domain" description="RNA polymerase sigma-70 region 2" evidence="5">
    <location>
        <begin position="17"/>
        <end position="83"/>
    </location>
</feature>
<dbReference type="InterPro" id="IPR036388">
    <property type="entry name" value="WH-like_DNA-bd_sf"/>
</dbReference>
<dbReference type="InterPro" id="IPR039425">
    <property type="entry name" value="RNA_pol_sigma-70-like"/>
</dbReference>
<dbReference type="AlphaFoldDB" id="A0A383RRC6"/>